<sequence length="144" mass="16014">MSREDSEMHWPAVVVEESTYKDGTCTHRFIQNKQRLTRYYWHGRKDTGGTDWLVQDASGSTGRSAAMEQRRDGEAGLPGCGRRAEVSTRGEKRRVHHIRAHPPSAQAAPSLPTTRAINGRIGLGLHTISLRDAWGIQGKHLGMS</sequence>
<dbReference type="Proteomes" id="UP000054342">
    <property type="component" value="Unassembled WGS sequence"/>
</dbReference>
<reference evidence="2 3" key="1">
    <citation type="submission" date="2015-01" db="EMBL/GenBank/DDBJ databases">
        <title>The Genome Sequence of Exophiala xenobiotica CBS118157.</title>
        <authorList>
            <consortium name="The Broad Institute Genomics Platform"/>
            <person name="Cuomo C."/>
            <person name="de Hoog S."/>
            <person name="Gorbushina A."/>
            <person name="Stielow B."/>
            <person name="Teixiera M."/>
            <person name="Abouelleil A."/>
            <person name="Chapman S.B."/>
            <person name="Priest M."/>
            <person name="Young S.K."/>
            <person name="Wortman J."/>
            <person name="Nusbaum C."/>
            <person name="Birren B."/>
        </authorList>
    </citation>
    <scope>NUCLEOTIDE SEQUENCE [LARGE SCALE GENOMIC DNA]</scope>
    <source>
        <strain evidence="2 3">CBS 118157</strain>
    </source>
</reference>
<feature type="compositionally biased region" description="Basic residues" evidence="1">
    <location>
        <begin position="91"/>
        <end position="100"/>
    </location>
</feature>
<dbReference type="AlphaFoldDB" id="A0A0D2FG31"/>
<dbReference type="GeneID" id="25325426"/>
<feature type="region of interest" description="Disordered" evidence="1">
    <location>
        <begin position="59"/>
        <end position="110"/>
    </location>
</feature>
<proteinExistence type="predicted"/>
<dbReference type="HOGENOM" id="CLU_1796494_0_0_1"/>
<organism evidence="2 3">
    <name type="scientific">Exophiala xenobiotica</name>
    <dbReference type="NCBI Taxonomy" id="348802"/>
    <lineage>
        <taxon>Eukaryota</taxon>
        <taxon>Fungi</taxon>
        <taxon>Dikarya</taxon>
        <taxon>Ascomycota</taxon>
        <taxon>Pezizomycotina</taxon>
        <taxon>Eurotiomycetes</taxon>
        <taxon>Chaetothyriomycetidae</taxon>
        <taxon>Chaetothyriales</taxon>
        <taxon>Herpotrichiellaceae</taxon>
        <taxon>Exophiala</taxon>
    </lineage>
</organism>
<evidence type="ECO:0000313" key="2">
    <source>
        <dbReference type="EMBL" id="KIW59034.1"/>
    </source>
</evidence>
<keyword evidence="3" id="KW-1185">Reference proteome</keyword>
<accession>A0A0D2FG31</accession>
<evidence type="ECO:0000313" key="3">
    <source>
        <dbReference type="Proteomes" id="UP000054342"/>
    </source>
</evidence>
<evidence type="ECO:0000256" key="1">
    <source>
        <dbReference type="SAM" id="MobiDB-lite"/>
    </source>
</evidence>
<dbReference type="EMBL" id="KN847318">
    <property type="protein sequence ID" value="KIW59034.1"/>
    <property type="molecule type" value="Genomic_DNA"/>
</dbReference>
<name>A0A0D2FG31_9EURO</name>
<protein>
    <submittedName>
        <fullName evidence="2">Uncharacterized protein</fullName>
    </submittedName>
</protein>
<gene>
    <name evidence="2" type="ORF">PV05_03518</name>
</gene>
<dbReference type="RefSeq" id="XP_013319618.1">
    <property type="nucleotide sequence ID" value="XM_013464164.1"/>
</dbReference>